<keyword evidence="2" id="KW-0732">Signal</keyword>
<keyword evidence="5" id="KW-1185">Reference proteome</keyword>
<evidence type="ECO:0000313" key="4">
    <source>
        <dbReference type="EMBL" id="GIJ47944.1"/>
    </source>
</evidence>
<dbReference type="PROSITE" id="PS50234">
    <property type="entry name" value="VWFA"/>
    <property type="match status" value="1"/>
</dbReference>
<organism evidence="4 5">
    <name type="scientific">Virgisporangium aliadipatigenens</name>
    <dbReference type="NCBI Taxonomy" id="741659"/>
    <lineage>
        <taxon>Bacteria</taxon>
        <taxon>Bacillati</taxon>
        <taxon>Actinomycetota</taxon>
        <taxon>Actinomycetes</taxon>
        <taxon>Micromonosporales</taxon>
        <taxon>Micromonosporaceae</taxon>
        <taxon>Virgisporangium</taxon>
    </lineage>
</organism>
<dbReference type="Proteomes" id="UP000619260">
    <property type="component" value="Unassembled WGS sequence"/>
</dbReference>
<proteinExistence type="predicted"/>
<evidence type="ECO:0000256" key="2">
    <source>
        <dbReference type="SAM" id="SignalP"/>
    </source>
</evidence>
<keyword evidence="1" id="KW-0472">Membrane</keyword>
<feature type="transmembrane region" description="Helical" evidence="1">
    <location>
        <begin position="382"/>
        <end position="404"/>
    </location>
</feature>
<dbReference type="Pfam" id="PF13519">
    <property type="entry name" value="VWA_2"/>
    <property type="match status" value="1"/>
</dbReference>
<name>A0A8J3YM04_9ACTN</name>
<dbReference type="PANTHER" id="PTHR10579:SF43">
    <property type="entry name" value="ZINC FINGER (C3HC4-TYPE RING FINGER) FAMILY PROTEIN"/>
    <property type="match status" value="1"/>
</dbReference>
<gene>
    <name evidence="4" type="ORF">Val02_48300</name>
</gene>
<dbReference type="SUPFAM" id="SSF53300">
    <property type="entry name" value="vWA-like"/>
    <property type="match status" value="1"/>
</dbReference>
<reference evidence="4" key="1">
    <citation type="submission" date="2021-01" db="EMBL/GenBank/DDBJ databases">
        <title>Whole genome shotgun sequence of Virgisporangium aliadipatigenens NBRC 105644.</title>
        <authorList>
            <person name="Komaki H."/>
            <person name="Tamura T."/>
        </authorList>
    </citation>
    <scope>NUCLEOTIDE SEQUENCE</scope>
    <source>
        <strain evidence="4">NBRC 105644</strain>
    </source>
</reference>
<dbReference type="InterPro" id="IPR036465">
    <property type="entry name" value="vWFA_dom_sf"/>
</dbReference>
<dbReference type="AlphaFoldDB" id="A0A8J3YM04"/>
<keyword evidence="1" id="KW-1133">Transmembrane helix</keyword>
<feature type="signal peptide" evidence="2">
    <location>
        <begin position="1"/>
        <end position="28"/>
    </location>
</feature>
<dbReference type="RefSeq" id="WP_203901439.1">
    <property type="nucleotide sequence ID" value="NZ_BOPF01000018.1"/>
</dbReference>
<accession>A0A8J3YM04</accession>
<dbReference type="InterPro" id="IPR051266">
    <property type="entry name" value="CLCR"/>
</dbReference>
<dbReference type="EMBL" id="BOPF01000018">
    <property type="protein sequence ID" value="GIJ47944.1"/>
    <property type="molecule type" value="Genomic_DNA"/>
</dbReference>
<dbReference type="Gene3D" id="3.40.50.410">
    <property type="entry name" value="von Willebrand factor, type A domain"/>
    <property type="match status" value="1"/>
</dbReference>
<evidence type="ECO:0000256" key="1">
    <source>
        <dbReference type="SAM" id="Phobius"/>
    </source>
</evidence>
<evidence type="ECO:0000313" key="5">
    <source>
        <dbReference type="Proteomes" id="UP000619260"/>
    </source>
</evidence>
<dbReference type="InterPro" id="IPR002035">
    <property type="entry name" value="VWF_A"/>
</dbReference>
<dbReference type="SMART" id="SM00327">
    <property type="entry name" value="VWA"/>
    <property type="match status" value="1"/>
</dbReference>
<keyword evidence="1" id="KW-0812">Transmembrane</keyword>
<evidence type="ECO:0000259" key="3">
    <source>
        <dbReference type="PROSITE" id="PS50234"/>
    </source>
</evidence>
<protein>
    <recommendedName>
        <fullName evidence="3">VWFA domain-containing protein</fullName>
    </recommendedName>
</protein>
<sequence>MILRRYRAVVLIGLSAFLLPWCAGPASAREPEPTEAPKVELVLDVSGSMKAADLDGRTRISVAQQAFNDVVDALPEQTELGIRVLGATYSGSDKATGCKDTQQLLPVGRVDRGRAKDAIAGLKPTGFTPVGLALRGAAQDLGTGNTTRRIVLITDGEDTCAPPDPCQVARELAAQGTHLVVDTLGLSPDDKVRQQLTCIANATGGSYFAARNGAQLTERIKQLVKRAGDTYTKAPTQVAGTDRCETAPTLSQGVYNDREKFSEHRYYKVPVPAGQELRASVSVTLDRPVRKDFGVLVRATTADGRELVRGTDAGSGRTDVLSAGVRWSTESDDDKPTSVCLVVSNSLAPQAGVDEATGMPVELVVGTADLSPTPASPGLGRGLLFILLLTLVGFGTGLVAGWLFRWRLSLRRVA</sequence>
<feature type="domain" description="VWFA" evidence="3">
    <location>
        <begin position="38"/>
        <end position="223"/>
    </location>
</feature>
<comment type="caution">
    <text evidence="4">The sequence shown here is derived from an EMBL/GenBank/DDBJ whole genome shotgun (WGS) entry which is preliminary data.</text>
</comment>
<feature type="chain" id="PRO_5035303172" description="VWFA domain-containing protein" evidence="2">
    <location>
        <begin position="29"/>
        <end position="414"/>
    </location>
</feature>
<dbReference type="PANTHER" id="PTHR10579">
    <property type="entry name" value="CALCIUM-ACTIVATED CHLORIDE CHANNEL REGULATOR"/>
    <property type="match status" value="1"/>
</dbReference>